<evidence type="ECO:0000256" key="1">
    <source>
        <dbReference type="SAM" id="MobiDB-lite"/>
    </source>
</evidence>
<evidence type="ECO:0000313" key="2">
    <source>
        <dbReference type="EMBL" id="HJC45527.1"/>
    </source>
</evidence>
<gene>
    <name evidence="2" type="ORF">H9703_05255</name>
</gene>
<proteinExistence type="predicted"/>
<dbReference type="EMBL" id="DWWN01000035">
    <property type="protein sequence ID" value="HJC45527.1"/>
    <property type="molecule type" value="Genomic_DNA"/>
</dbReference>
<reference evidence="2" key="1">
    <citation type="journal article" date="2021" name="PeerJ">
        <title>Extensive microbial diversity within the chicken gut microbiome revealed by metagenomics and culture.</title>
        <authorList>
            <person name="Gilroy R."/>
            <person name="Ravi A."/>
            <person name="Getino M."/>
            <person name="Pursley I."/>
            <person name="Horton D.L."/>
            <person name="Alikhan N.F."/>
            <person name="Baker D."/>
            <person name="Gharbi K."/>
            <person name="Hall N."/>
            <person name="Watson M."/>
            <person name="Adriaenssens E.M."/>
            <person name="Foster-Nyarko E."/>
            <person name="Jarju S."/>
            <person name="Secka A."/>
            <person name="Antonio M."/>
            <person name="Oren A."/>
            <person name="Chaudhuri R.R."/>
            <person name="La Ragione R."/>
            <person name="Hildebrand F."/>
            <person name="Pallen M.J."/>
        </authorList>
    </citation>
    <scope>NUCLEOTIDE SEQUENCE</scope>
    <source>
        <strain evidence="2">ChiSjej5B23-2810</strain>
    </source>
</reference>
<evidence type="ECO:0000313" key="3">
    <source>
        <dbReference type="Proteomes" id="UP000823906"/>
    </source>
</evidence>
<name>A0A9D2P7C9_9FIRM</name>
<comment type="caution">
    <text evidence="2">The sequence shown here is derived from an EMBL/GenBank/DDBJ whole genome shotgun (WGS) entry which is preliminary data.</text>
</comment>
<sequence>MPLPLILGGLAAVAGAAGVGAGVHGAVKMKEANDTQKAAQERHNRNLKRFEQESDKTNREMDSLGTLELSILKDFDQFSEAFEKIQNKPEFKDLAHEKFQIPQYDKEKLKEVSIGAGVLLGGLGGAAAGTAGGFAAAGATTAAVMALGTASTGTAIASLSGAAAVNATLAALGGGALAAGGGGMALGSAVLGAATLGVGLLVGGVIFNIVGGSISDKADEAWAQMLKAEKEIDRICSYLKDLAGAADQYKGTLLKVQALYDLYLRKLQHIVIWEGRTDWNTYTVGEQVMIENTVLLVGLLYNMCKVQLVLKSDSENGVNRVNRAEIDKSVTNAKQLTGEILEREASIS</sequence>
<dbReference type="Proteomes" id="UP000823906">
    <property type="component" value="Unassembled WGS sequence"/>
</dbReference>
<protein>
    <submittedName>
        <fullName evidence="2">Uncharacterized protein</fullName>
    </submittedName>
</protein>
<organism evidence="2 3">
    <name type="scientific">Candidatus Faecalibacterium faecigallinarum</name>
    <dbReference type="NCBI Taxonomy" id="2838577"/>
    <lineage>
        <taxon>Bacteria</taxon>
        <taxon>Bacillati</taxon>
        <taxon>Bacillota</taxon>
        <taxon>Clostridia</taxon>
        <taxon>Eubacteriales</taxon>
        <taxon>Oscillospiraceae</taxon>
        <taxon>Faecalibacterium</taxon>
    </lineage>
</organism>
<dbReference type="AlphaFoldDB" id="A0A9D2P7C9"/>
<accession>A0A9D2P7C9</accession>
<reference evidence="2" key="2">
    <citation type="submission" date="2021-04" db="EMBL/GenBank/DDBJ databases">
        <authorList>
            <person name="Gilroy R."/>
        </authorList>
    </citation>
    <scope>NUCLEOTIDE SEQUENCE</scope>
    <source>
        <strain evidence="2">ChiSjej5B23-2810</strain>
    </source>
</reference>
<feature type="region of interest" description="Disordered" evidence="1">
    <location>
        <begin position="41"/>
        <end position="61"/>
    </location>
</feature>